<evidence type="ECO:0000313" key="2">
    <source>
        <dbReference type="Proteomes" id="UP000784294"/>
    </source>
</evidence>
<organism evidence="1 2">
    <name type="scientific">Protopolystoma xenopodis</name>
    <dbReference type="NCBI Taxonomy" id="117903"/>
    <lineage>
        <taxon>Eukaryota</taxon>
        <taxon>Metazoa</taxon>
        <taxon>Spiralia</taxon>
        <taxon>Lophotrochozoa</taxon>
        <taxon>Platyhelminthes</taxon>
        <taxon>Monogenea</taxon>
        <taxon>Polyopisthocotylea</taxon>
        <taxon>Polystomatidea</taxon>
        <taxon>Polystomatidae</taxon>
        <taxon>Protopolystoma</taxon>
    </lineage>
</organism>
<accession>A0A448WRK2</accession>
<dbReference type="Proteomes" id="UP000784294">
    <property type="component" value="Unassembled WGS sequence"/>
</dbReference>
<dbReference type="EMBL" id="CAAALY010037079">
    <property type="protein sequence ID" value="VEL18451.1"/>
    <property type="molecule type" value="Genomic_DNA"/>
</dbReference>
<reference evidence="1" key="1">
    <citation type="submission" date="2018-11" db="EMBL/GenBank/DDBJ databases">
        <authorList>
            <consortium name="Pathogen Informatics"/>
        </authorList>
    </citation>
    <scope>NUCLEOTIDE SEQUENCE</scope>
</reference>
<sequence length="275" mass="32225">MFKQHRGVIHSPLKRPKDLQYSNGLPSYPPYYAYASSLQEFIRKDLLNRPDWSASSELLSEKSDYEHSIERYSETPKDWLKMQQKYAERRLKMEHSENWIEIDGETRYGDLSHNHNLTSRKPSFYADKKRFGNHSYGPHYRENEAALGRWSEINQTNSALEKYLKCHEISSPSSSSDSISTDEFSTNVCQKAMHFCASKDASPYYRTNGCSNKSMCRLMDLLNVNKAVRLTIYRKGKNERFGMKLSRREDVDEVSRFYRHLMFMMTLITSSSLIS</sequence>
<evidence type="ECO:0000313" key="1">
    <source>
        <dbReference type="EMBL" id="VEL18451.1"/>
    </source>
</evidence>
<protein>
    <submittedName>
        <fullName evidence="1">Uncharacterized protein</fullName>
    </submittedName>
</protein>
<proteinExistence type="predicted"/>
<gene>
    <name evidence="1" type="ORF">PXEA_LOCUS11891</name>
</gene>
<name>A0A448WRK2_9PLAT</name>
<dbReference type="AlphaFoldDB" id="A0A448WRK2"/>
<keyword evidence="2" id="KW-1185">Reference proteome</keyword>
<comment type="caution">
    <text evidence="1">The sequence shown here is derived from an EMBL/GenBank/DDBJ whole genome shotgun (WGS) entry which is preliminary data.</text>
</comment>